<evidence type="ECO:0000313" key="2">
    <source>
        <dbReference type="EMBL" id="SHF77670.1"/>
    </source>
</evidence>
<dbReference type="EMBL" id="FQVH01000044">
    <property type="protein sequence ID" value="SHF77670.1"/>
    <property type="molecule type" value="Genomic_DNA"/>
</dbReference>
<dbReference type="STRING" id="1121256.SAMN02746089_02533"/>
<evidence type="ECO:0000313" key="3">
    <source>
        <dbReference type="Proteomes" id="UP000184088"/>
    </source>
</evidence>
<reference evidence="2 3" key="1">
    <citation type="submission" date="2016-11" db="EMBL/GenBank/DDBJ databases">
        <authorList>
            <person name="Jaros S."/>
            <person name="Januszkiewicz K."/>
            <person name="Wedrychowicz H."/>
        </authorList>
    </citation>
    <scope>NUCLEOTIDE SEQUENCE [LARGE SCALE GENOMIC DNA]</scope>
    <source>
        <strain evidence="2 3">DSM 17918</strain>
    </source>
</reference>
<sequence length="113" mass="13285">MAVDRIYTVIYNKIYQYEEVYRVGANKRILVSLPESLLEEVDHIASIENCNRSEFIREAMKLYIKEKKKMQIRESMKKGYMEMAAINIELAELGFTAENECITTYEIKLSKCD</sequence>
<dbReference type="InterPro" id="IPR013321">
    <property type="entry name" value="Arc_rbn_hlx_hlx"/>
</dbReference>
<dbReference type="Proteomes" id="UP000184088">
    <property type="component" value="Unassembled WGS sequence"/>
</dbReference>
<dbReference type="InterPro" id="IPR002145">
    <property type="entry name" value="CopG"/>
</dbReference>
<dbReference type="Gene3D" id="1.10.1220.10">
    <property type="entry name" value="Met repressor-like"/>
    <property type="match status" value="1"/>
</dbReference>
<dbReference type="GO" id="GO:0006355">
    <property type="term" value="P:regulation of DNA-templated transcription"/>
    <property type="evidence" value="ECO:0007669"/>
    <property type="project" value="InterPro"/>
</dbReference>
<protein>
    <submittedName>
        <fullName evidence="2">CopG family transcriptional regulator / antitoxin EndoAI</fullName>
    </submittedName>
</protein>
<name>A0A1M5EET1_9THEO</name>
<keyword evidence="3" id="KW-1185">Reference proteome</keyword>
<accession>A0A1M5EET1</accession>
<dbReference type="Pfam" id="PF01402">
    <property type="entry name" value="RHH_1"/>
    <property type="match status" value="1"/>
</dbReference>
<dbReference type="AlphaFoldDB" id="A0A1M5EET1"/>
<organism evidence="2 3">
    <name type="scientific">Caldanaerobius fijiensis DSM 17918</name>
    <dbReference type="NCBI Taxonomy" id="1121256"/>
    <lineage>
        <taxon>Bacteria</taxon>
        <taxon>Bacillati</taxon>
        <taxon>Bacillota</taxon>
        <taxon>Clostridia</taxon>
        <taxon>Thermoanaerobacterales</taxon>
        <taxon>Thermoanaerobacteraceae</taxon>
        <taxon>Caldanaerobius</taxon>
    </lineage>
</organism>
<gene>
    <name evidence="2" type="ORF">SAMN02746089_02533</name>
</gene>
<feature type="domain" description="Ribbon-helix-helix protein CopG" evidence="1">
    <location>
        <begin position="27"/>
        <end position="66"/>
    </location>
</feature>
<dbReference type="InterPro" id="IPR010985">
    <property type="entry name" value="Ribbon_hlx_hlx"/>
</dbReference>
<dbReference type="CDD" id="cd22231">
    <property type="entry name" value="RHH_NikR_HicB-like"/>
    <property type="match status" value="1"/>
</dbReference>
<proteinExistence type="predicted"/>
<evidence type="ECO:0000259" key="1">
    <source>
        <dbReference type="Pfam" id="PF01402"/>
    </source>
</evidence>
<dbReference type="SUPFAM" id="SSF47598">
    <property type="entry name" value="Ribbon-helix-helix"/>
    <property type="match status" value="1"/>
</dbReference>